<evidence type="ECO:0000256" key="1">
    <source>
        <dbReference type="ARBA" id="ARBA00004606"/>
    </source>
</evidence>
<sequence length="323" mass="36550">MLGKSRKRCLRLLLGLAILILLLKYIIHECLHPSYKREHHNRTAEDVAQLDARRAARAAADQASSLPWLYVITPTDASLFAIPELMRLSQTLSLTHRLHWIIVITGKINKLPGLPPGEALQLTSREVPPPLVRMLEFSALPYTLLRGSAEAHQYLESWSMALDWLLSSNLPPSVVVMFLCQTTTVDFNLFDRVRRTVAVSSWPVALLDRSGSVAHPQAWLTRDEPLQAECARAVQLEAIAVALRHLRETGIRLHYESACPASRFLHELTKSASLEIFNPPHGTNEVYAWKTRQARARKDKLRLIQSEEYIGSNLEELKHGLIF</sequence>
<keyword evidence="4 11" id="KW-0808">Transferase</keyword>
<comment type="cofactor">
    <cofactor evidence="11">
        <name>Mn(2+)</name>
        <dbReference type="ChEBI" id="CHEBI:29035"/>
    </cofactor>
</comment>
<keyword evidence="8 11" id="KW-0472">Membrane</keyword>
<evidence type="ECO:0000256" key="6">
    <source>
        <dbReference type="ARBA" id="ARBA00022968"/>
    </source>
</evidence>
<evidence type="ECO:0000256" key="11">
    <source>
        <dbReference type="RuleBase" id="RU363127"/>
    </source>
</evidence>
<dbReference type="GO" id="GO:0046872">
    <property type="term" value="F:metal ion binding"/>
    <property type="evidence" value="ECO:0007669"/>
    <property type="project" value="UniProtKB-KW"/>
</dbReference>
<organism evidence="12 13">
    <name type="scientific">Hyalella azteca</name>
    <name type="common">Amphipod</name>
    <dbReference type="NCBI Taxonomy" id="294128"/>
    <lineage>
        <taxon>Eukaryota</taxon>
        <taxon>Metazoa</taxon>
        <taxon>Ecdysozoa</taxon>
        <taxon>Arthropoda</taxon>
        <taxon>Crustacea</taxon>
        <taxon>Multicrustacea</taxon>
        <taxon>Malacostraca</taxon>
        <taxon>Eumalacostraca</taxon>
        <taxon>Peracarida</taxon>
        <taxon>Amphipoda</taxon>
        <taxon>Senticaudata</taxon>
        <taxon>Talitrida</taxon>
        <taxon>Talitroidea</taxon>
        <taxon>Hyalellidae</taxon>
        <taxon>Hyalella</taxon>
    </lineage>
</organism>
<accession>A0A8B7N1A0</accession>
<dbReference type="GeneID" id="108665114"/>
<dbReference type="RefSeq" id="XP_018007325.1">
    <property type="nucleotide sequence ID" value="XM_018151836.2"/>
</dbReference>
<evidence type="ECO:0000256" key="9">
    <source>
        <dbReference type="ARBA" id="ARBA00023180"/>
    </source>
</evidence>
<evidence type="ECO:0000256" key="5">
    <source>
        <dbReference type="ARBA" id="ARBA00022692"/>
    </source>
</evidence>
<evidence type="ECO:0000256" key="2">
    <source>
        <dbReference type="ARBA" id="ARBA00007706"/>
    </source>
</evidence>
<keyword evidence="11" id="KW-0464">Manganese</keyword>
<keyword evidence="11" id="KW-0479">Metal-binding</keyword>
<keyword evidence="12" id="KW-1185">Reference proteome</keyword>
<dbReference type="EC" id="2.4.1.135" evidence="3 11"/>
<dbReference type="GO" id="GO:0000139">
    <property type="term" value="C:Golgi membrane"/>
    <property type="evidence" value="ECO:0007669"/>
    <property type="project" value="UniProtKB-SubCell"/>
</dbReference>
<dbReference type="GO" id="GO:0050650">
    <property type="term" value="P:chondroitin sulfate proteoglycan biosynthetic process"/>
    <property type="evidence" value="ECO:0007669"/>
    <property type="project" value="TreeGrafter"/>
</dbReference>
<dbReference type="PANTHER" id="PTHR10896:SF65">
    <property type="entry name" value="GALACTOSYLGALACTOSYLXYLOSYLPROTEIN 3-BETA-GLUCURONOSYLTRANSFERASE 3"/>
    <property type="match status" value="1"/>
</dbReference>
<dbReference type="GO" id="GO:0015018">
    <property type="term" value="F:galactosylgalactosylxylosylprotein 3-beta-glucuronosyltransferase activity"/>
    <property type="evidence" value="ECO:0007669"/>
    <property type="project" value="UniProtKB-UniRule"/>
</dbReference>
<dbReference type="Gene3D" id="3.90.550.10">
    <property type="entry name" value="Spore Coat Polysaccharide Biosynthesis Protein SpsA, Chain A"/>
    <property type="match status" value="1"/>
</dbReference>
<dbReference type="UniPathway" id="UPA00378"/>
<evidence type="ECO:0000256" key="8">
    <source>
        <dbReference type="ARBA" id="ARBA00023136"/>
    </source>
</evidence>
<evidence type="ECO:0000256" key="4">
    <source>
        <dbReference type="ARBA" id="ARBA00022679"/>
    </source>
</evidence>
<keyword evidence="7 11" id="KW-1133">Transmembrane helix</keyword>
<comment type="similarity">
    <text evidence="2 11">Belongs to the glycosyltransferase 43 family.</text>
</comment>
<dbReference type="PANTHER" id="PTHR10896">
    <property type="entry name" value="GALACTOSYLGALACTOSYLXYLOSYLPROTEIN 3-BETA-GLUCURONOSYLTRANSFERASE BETA-1,3-GLUCURONYLTRANSFERASE"/>
    <property type="match status" value="1"/>
</dbReference>
<dbReference type="SUPFAM" id="SSF53448">
    <property type="entry name" value="Nucleotide-diphospho-sugar transferases"/>
    <property type="match status" value="1"/>
</dbReference>
<dbReference type="GO" id="GO:0005975">
    <property type="term" value="P:carbohydrate metabolic process"/>
    <property type="evidence" value="ECO:0007669"/>
    <property type="project" value="TreeGrafter"/>
</dbReference>
<evidence type="ECO:0000256" key="7">
    <source>
        <dbReference type="ARBA" id="ARBA00022989"/>
    </source>
</evidence>
<dbReference type="AlphaFoldDB" id="A0A8B7N1A0"/>
<proteinExistence type="inferred from homology"/>
<evidence type="ECO:0000256" key="10">
    <source>
        <dbReference type="ARBA" id="ARBA00047979"/>
    </source>
</evidence>
<keyword evidence="11" id="KW-0333">Golgi apparatus</keyword>
<comment type="pathway">
    <text evidence="11">Protein modification; protein glycosylation.</text>
</comment>
<comment type="catalytic activity">
    <reaction evidence="10 11">
        <text>3-O-(beta-D-galactosyl-(1-&gt;3)-beta-D-galactosyl-(1-&gt;4)-beta-D-xylosyl)-L-seryl-[protein] + UDP-alpha-D-glucuronate = 3-O-(beta-D-GlcA-(1-&gt;3)-beta-D-Gal-(1-&gt;3)-beta-D-Gal-(1-&gt;4)-beta-D-Xyl)-L-seryl-[protein] + UDP + H(+)</text>
        <dbReference type="Rhea" id="RHEA:24168"/>
        <dbReference type="Rhea" id="RHEA-COMP:12571"/>
        <dbReference type="Rhea" id="RHEA-COMP:12573"/>
        <dbReference type="ChEBI" id="CHEBI:15378"/>
        <dbReference type="ChEBI" id="CHEBI:58052"/>
        <dbReference type="ChEBI" id="CHEBI:58223"/>
        <dbReference type="ChEBI" id="CHEBI:132090"/>
        <dbReference type="ChEBI" id="CHEBI:132093"/>
        <dbReference type="EC" id="2.4.1.135"/>
    </reaction>
</comment>
<name>A0A8B7N1A0_HYAAZ</name>
<dbReference type="KEGG" id="hazt:108665114"/>
<reference evidence="13" key="1">
    <citation type="submission" date="2025-08" db="UniProtKB">
        <authorList>
            <consortium name="RefSeq"/>
        </authorList>
    </citation>
    <scope>IDENTIFICATION</scope>
    <source>
        <tissue evidence="13">Whole organism</tissue>
    </source>
</reference>
<feature type="transmembrane region" description="Helical" evidence="11">
    <location>
        <begin position="9"/>
        <end position="27"/>
    </location>
</feature>
<protein>
    <recommendedName>
        <fullName evidence="3 11">Galactosylgalactosylxylosylprotein 3-beta-glucuronosyltransferase</fullName>
        <ecNumber evidence="3 11">2.4.1.135</ecNumber>
    </recommendedName>
</protein>
<gene>
    <name evidence="13" type="primary">LOC108665114</name>
</gene>
<comment type="subcellular location">
    <subcellularLocation>
        <location evidence="11">Golgi apparatus membrane</location>
        <topology evidence="11">Single-pass type II membrane protein</topology>
    </subcellularLocation>
    <subcellularLocation>
        <location evidence="1">Membrane</location>
        <topology evidence="1">Single-pass type II membrane protein</topology>
    </subcellularLocation>
</comment>
<evidence type="ECO:0000313" key="13">
    <source>
        <dbReference type="RefSeq" id="XP_018007325.1"/>
    </source>
</evidence>
<dbReference type="InterPro" id="IPR005027">
    <property type="entry name" value="Glyco_trans_43"/>
</dbReference>
<dbReference type="Pfam" id="PF03360">
    <property type="entry name" value="Glyco_transf_43"/>
    <property type="match status" value="1"/>
</dbReference>
<evidence type="ECO:0000256" key="3">
    <source>
        <dbReference type="ARBA" id="ARBA00012641"/>
    </source>
</evidence>
<keyword evidence="9" id="KW-0325">Glycoprotein</keyword>
<dbReference type="Proteomes" id="UP000694843">
    <property type="component" value="Unplaced"/>
</dbReference>
<dbReference type="InterPro" id="IPR029044">
    <property type="entry name" value="Nucleotide-diphossugar_trans"/>
</dbReference>
<keyword evidence="6 11" id="KW-0735">Signal-anchor</keyword>
<keyword evidence="5 11" id="KW-0812">Transmembrane</keyword>
<evidence type="ECO:0000313" key="12">
    <source>
        <dbReference type="Proteomes" id="UP000694843"/>
    </source>
</evidence>